<dbReference type="InterPro" id="IPR013342">
    <property type="entry name" value="Mandelate_racemase_C"/>
</dbReference>
<evidence type="ECO:0000256" key="7">
    <source>
        <dbReference type="RuleBase" id="RU366006"/>
    </source>
</evidence>
<dbReference type="EC" id="5.1.1.-" evidence="7"/>
<dbReference type="PANTHER" id="PTHR48073">
    <property type="entry name" value="O-SUCCINYLBENZOATE SYNTHASE-RELATED"/>
    <property type="match status" value="1"/>
</dbReference>
<dbReference type="Pfam" id="PF13378">
    <property type="entry name" value="MR_MLE_C"/>
    <property type="match status" value="1"/>
</dbReference>
<evidence type="ECO:0000313" key="10">
    <source>
        <dbReference type="Proteomes" id="UP000295781"/>
    </source>
</evidence>
<keyword evidence="2 6" id="KW-0479">Metal-binding</keyword>
<accession>A0A4P2PZU7</accession>
<dbReference type="SUPFAM" id="SSF51604">
    <property type="entry name" value="Enolase C-terminal domain-like"/>
    <property type="match status" value="1"/>
</dbReference>
<dbReference type="SUPFAM" id="SSF54826">
    <property type="entry name" value="Enolase N-terminal domain-like"/>
    <property type="match status" value="1"/>
</dbReference>
<feature type="binding site" evidence="6">
    <location>
        <position position="193"/>
    </location>
    <ligand>
        <name>Mg(2+)</name>
        <dbReference type="ChEBI" id="CHEBI:18420"/>
    </ligand>
</feature>
<feature type="active site" description="Proton acceptor; specific for (R)-substrate epimerization" evidence="5">
    <location>
        <position position="165"/>
    </location>
</feature>
<keyword evidence="4 7" id="KW-0413">Isomerase</keyword>
<evidence type="ECO:0000256" key="3">
    <source>
        <dbReference type="ARBA" id="ARBA00022842"/>
    </source>
</evidence>
<dbReference type="SFLD" id="SFLDG00180">
    <property type="entry name" value="muconate_cycloisomerase"/>
    <property type="match status" value="1"/>
</dbReference>
<dbReference type="SMART" id="SM00922">
    <property type="entry name" value="MR_MLE"/>
    <property type="match status" value="1"/>
</dbReference>
<reference evidence="9 10" key="1">
    <citation type="submission" date="2015-09" db="EMBL/GenBank/DDBJ databases">
        <title>Sorangium comparison.</title>
        <authorList>
            <person name="Zaburannyi N."/>
            <person name="Bunk B."/>
            <person name="Overmann J."/>
            <person name="Mueller R."/>
        </authorList>
    </citation>
    <scope>NUCLEOTIDE SEQUENCE [LARGE SCALE GENOMIC DNA]</scope>
    <source>
        <strain evidence="9 10">So ceGT47</strain>
    </source>
</reference>
<dbReference type="PANTHER" id="PTHR48073:SF2">
    <property type="entry name" value="O-SUCCINYLBENZOATE SYNTHASE"/>
    <property type="match status" value="1"/>
</dbReference>
<dbReference type="SFLD" id="SFLDF00009">
    <property type="entry name" value="o-succinylbenzoate_synthase"/>
    <property type="match status" value="1"/>
</dbReference>
<evidence type="ECO:0000256" key="5">
    <source>
        <dbReference type="PIRSR" id="PIRSR634603-1"/>
    </source>
</evidence>
<dbReference type="InterPro" id="IPR034603">
    <property type="entry name" value="Dipeptide_epimerase"/>
</dbReference>
<organism evidence="9 10">
    <name type="scientific">Sorangium cellulosum</name>
    <name type="common">Polyangium cellulosum</name>
    <dbReference type="NCBI Taxonomy" id="56"/>
    <lineage>
        <taxon>Bacteria</taxon>
        <taxon>Pseudomonadati</taxon>
        <taxon>Myxococcota</taxon>
        <taxon>Polyangia</taxon>
        <taxon>Polyangiales</taxon>
        <taxon>Polyangiaceae</taxon>
        <taxon>Sorangium</taxon>
    </lineage>
</organism>
<name>A0A4P2PZU7_SORCE</name>
<dbReference type="GO" id="GO:0046872">
    <property type="term" value="F:metal ion binding"/>
    <property type="evidence" value="ECO:0007669"/>
    <property type="project" value="UniProtKB-KW"/>
</dbReference>
<dbReference type="OrthoDB" id="9775391at2"/>
<dbReference type="InterPro" id="IPR029017">
    <property type="entry name" value="Enolase-like_N"/>
</dbReference>
<feature type="binding site" evidence="6">
    <location>
        <position position="246"/>
    </location>
    <ligand>
        <name>Mg(2+)</name>
        <dbReference type="ChEBI" id="CHEBI:18420"/>
    </ligand>
</feature>
<evidence type="ECO:0000256" key="2">
    <source>
        <dbReference type="ARBA" id="ARBA00022723"/>
    </source>
</evidence>
<evidence type="ECO:0000256" key="4">
    <source>
        <dbReference type="ARBA" id="ARBA00023235"/>
    </source>
</evidence>
<dbReference type="GO" id="GO:0006518">
    <property type="term" value="P:peptide metabolic process"/>
    <property type="evidence" value="ECO:0007669"/>
    <property type="project" value="UniProtKB-ARBA"/>
</dbReference>
<dbReference type="InterPro" id="IPR029065">
    <property type="entry name" value="Enolase_C-like"/>
</dbReference>
<protein>
    <recommendedName>
        <fullName evidence="7">Dipeptide epimerase</fullName>
        <ecNumber evidence="7">5.1.1.-</ecNumber>
    </recommendedName>
</protein>
<dbReference type="EMBL" id="CP012670">
    <property type="protein sequence ID" value="AUX22043.1"/>
    <property type="molecule type" value="Genomic_DNA"/>
</dbReference>
<proteinExistence type="inferred from homology"/>
<keyword evidence="3 6" id="KW-0460">Magnesium</keyword>
<evidence type="ECO:0000313" key="9">
    <source>
        <dbReference type="EMBL" id="AUX22043.1"/>
    </source>
</evidence>
<dbReference type="SFLD" id="SFLDS00001">
    <property type="entry name" value="Enolase"/>
    <property type="match status" value="1"/>
</dbReference>
<dbReference type="CDD" id="cd03319">
    <property type="entry name" value="L-Ala-DL-Glu_epimerase"/>
    <property type="match status" value="1"/>
</dbReference>
<dbReference type="Proteomes" id="UP000295781">
    <property type="component" value="Chromosome"/>
</dbReference>
<feature type="binding site" evidence="6">
    <location>
        <position position="221"/>
    </location>
    <ligand>
        <name>Mg(2+)</name>
        <dbReference type="ChEBI" id="CHEBI:18420"/>
    </ligand>
</feature>
<dbReference type="Pfam" id="PF02746">
    <property type="entry name" value="MR_MLE_N"/>
    <property type="match status" value="1"/>
</dbReference>
<dbReference type="Gene3D" id="3.20.20.120">
    <property type="entry name" value="Enolase-like C-terminal domain"/>
    <property type="match status" value="1"/>
</dbReference>
<feature type="active site" description="Proton acceptor; specific for (S)-substrate epimerization" evidence="5">
    <location>
        <position position="270"/>
    </location>
</feature>
<dbReference type="GO" id="GO:0016855">
    <property type="term" value="F:racemase and epimerase activity, acting on amino acids and derivatives"/>
    <property type="evidence" value="ECO:0007669"/>
    <property type="project" value="UniProtKB-UniRule"/>
</dbReference>
<sequence length="371" mass="37297">MSPTLIRRVSVEALDIPLHEPFGIAGGAQERAENLLVTVELADGTLGFGEAAPLPAFNGETQAASRAAVLSLRGAAEGADARAWRAIAGALRAAAGGGAGAARCAIETAILDALTRRAGMPLWAFFGGAGTELTTDITITTGPPERAEEAARRASAMGFRALKVKVGGRLAAWDAARLEAICAAAPGASLILDGNGGLTAGEAIALVAHARRLGATVALLEQPVPRDDWEGMKEVTRRAGVDVAADESVTCAGDVLRIAAERAATTVNIKLMKGGIAEALDIAAVARAAGLGLMIGGMVESVLAMTTSACLAAGLGGFSFVDLDTPLFLAENPFDGGFAQAGPALSLDGIRAGHGVAPSPRGPADGQRGAP</sequence>
<dbReference type="InterPro" id="IPR013341">
    <property type="entry name" value="Mandelate_racemase_N_dom"/>
</dbReference>
<dbReference type="RefSeq" id="WP_129347275.1">
    <property type="nucleotide sequence ID" value="NZ_CP012670.1"/>
</dbReference>
<feature type="domain" description="Mandelate racemase/muconate lactonizing enzyme C-terminal" evidence="8">
    <location>
        <begin position="144"/>
        <end position="242"/>
    </location>
</feature>
<gene>
    <name evidence="9" type="ORF">SOCEGT47_025440</name>
</gene>
<evidence type="ECO:0000259" key="8">
    <source>
        <dbReference type="SMART" id="SM00922"/>
    </source>
</evidence>
<dbReference type="AlphaFoldDB" id="A0A4P2PZU7"/>
<dbReference type="Gene3D" id="3.30.390.10">
    <property type="entry name" value="Enolase-like, N-terminal domain"/>
    <property type="match status" value="1"/>
</dbReference>
<dbReference type="InterPro" id="IPR036849">
    <property type="entry name" value="Enolase-like_C_sf"/>
</dbReference>
<comment type="similarity">
    <text evidence="1 7">Belongs to the mandelate racemase/muconate lactonizing enzyme family.</text>
</comment>
<evidence type="ECO:0000256" key="1">
    <source>
        <dbReference type="ARBA" id="ARBA00008031"/>
    </source>
</evidence>
<comment type="cofactor">
    <cofactor evidence="6 7">
        <name>Mg(2+)</name>
        <dbReference type="ChEBI" id="CHEBI:18420"/>
    </cofactor>
    <text evidence="6 7">Binds 1 Mg(2+) ion per subunit.</text>
</comment>
<evidence type="ECO:0000256" key="6">
    <source>
        <dbReference type="PIRSR" id="PIRSR634603-3"/>
    </source>
</evidence>